<dbReference type="PROSITE" id="PS00063">
    <property type="entry name" value="ALDOKETO_REDUCTASE_3"/>
    <property type="match status" value="1"/>
</dbReference>
<dbReference type="PIRSF" id="PIRSF000097">
    <property type="entry name" value="AKR"/>
    <property type="match status" value="1"/>
</dbReference>
<dbReference type="InterPro" id="IPR036812">
    <property type="entry name" value="NAD(P)_OxRdtase_dom_sf"/>
</dbReference>
<dbReference type="PROSITE" id="PS00798">
    <property type="entry name" value="ALDOKETO_REDUCTASE_1"/>
    <property type="match status" value="1"/>
</dbReference>
<dbReference type="OrthoDB" id="416253at2759"/>
<evidence type="ECO:0000313" key="7">
    <source>
        <dbReference type="Proteomes" id="UP000326757"/>
    </source>
</evidence>
<dbReference type="EMBL" id="VIGI01000015">
    <property type="protein sequence ID" value="KAB8291368.1"/>
    <property type="molecule type" value="Genomic_DNA"/>
</dbReference>
<dbReference type="AlphaFoldDB" id="A0A5N6JUC0"/>
<evidence type="ECO:0000256" key="3">
    <source>
        <dbReference type="PIRSR" id="PIRSR000097-2"/>
    </source>
</evidence>
<keyword evidence="1" id="KW-0560">Oxidoreductase</keyword>
<evidence type="ECO:0000256" key="2">
    <source>
        <dbReference type="PIRSR" id="PIRSR000097-1"/>
    </source>
</evidence>
<dbReference type="InterPro" id="IPR020471">
    <property type="entry name" value="AKR"/>
</dbReference>
<dbReference type="PRINTS" id="PR00069">
    <property type="entry name" value="ALDKETRDTASE"/>
</dbReference>
<dbReference type="InterPro" id="IPR018170">
    <property type="entry name" value="Aldo/ket_reductase_CS"/>
</dbReference>
<proteinExistence type="predicted"/>
<organism evidence="6 7">
    <name type="scientific">Monilinia laxa</name>
    <name type="common">Brown rot fungus</name>
    <name type="synonym">Sclerotinia laxa</name>
    <dbReference type="NCBI Taxonomy" id="61186"/>
    <lineage>
        <taxon>Eukaryota</taxon>
        <taxon>Fungi</taxon>
        <taxon>Dikarya</taxon>
        <taxon>Ascomycota</taxon>
        <taxon>Pezizomycotina</taxon>
        <taxon>Leotiomycetes</taxon>
        <taxon>Helotiales</taxon>
        <taxon>Sclerotiniaceae</taxon>
        <taxon>Monilinia</taxon>
    </lineage>
</organism>
<evidence type="ECO:0000256" key="1">
    <source>
        <dbReference type="ARBA" id="ARBA00023002"/>
    </source>
</evidence>
<reference evidence="6 7" key="1">
    <citation type="submission" date="2019-06" db="EMBL/GenBank/DDBJ databases">
        <title>Genome Sequence of the Brown Rot Fungal Pathogen Monilinia laxa.</title>
        <authorList>
            <person name="De Miccolis Angelini R.M."/>
            <person name="Landi L."/>
            <person name="Abate D."/>
            <person name="Pollastro S."/>
            <person name="Romanazzi G."/>
            <person name="Faretra F."/>
        </authorList>
    </citation>
    <scope>NUCLEOTIDE SEQUENCE [LARGE SCALE GENOMIC DNA]</scope>
    <source>
        <strain evidence="6 7">Mlax316</strain>
    </source>
</reference>
<dbReference type="PANTHER" id="PTHR11732">
    <property type="entry name" value="ALDO/KETO REDUCTASE"/>
    <property type="match status" value="1"/>
</dbReference>
<name>A0A5N6JUC0_MONLA</name>
<evidence type="ECO:0000313" key="6">
    <source>
        <dbReference type="EMBL" id="KAB8291368.1"/>
    </source>
</evidence>
<evidence type="ECO:0000259" key="5">
    <source>
        <dbReference type="Pfam" id="PF00248"/>
    </source>
</evidence>
<feature type="binding site" evidence="3">
    <location>
        <position position="120"/>
    </location>
    <ligand>
        <name>substrate</name>
    </ligand>
</feature>
<sequence length="340" mass="37465">MASPAVTGPLITLNNGVQIPALGFGTFANEGSVGETHKAVVAALNAGYRHLDCAWFYQNEDEVGTGVQEFLAANPSVKRSDLFIVTKVWNQLHEPEDVEWSLKNSLERLQTPYVDAFLIHWPIAVEKNEDRSVKIGADGKYIVKKDLTENPEPTWRAMEKLNKEGLAKAIGVSNWTEKGIDQLLSFAEIKPTINQVEIHPFLPQQKLIDYCLSKGIVPVAYSPLGSQDQVPGTGEKVSTNKDLNAIAEKNGASLAQVLIAWGLKRGYSVLPKSSNPGRIASNAKLITLSEEDFAAVNKVAEGRATRFVNMKDTFGYNVWPEENKIPIEMIFKSSNFILVL</sequence>
<keyword evidence="7" id="KW-1185">Reference proteome</keyword>
<dbReference type="FunFam" id="3.20.20.100:FF:000025">
    <property type="entry name" value="NADP(+)-dependent glycerol dehydrogenase"/>
    <property type="match status" value="1"/>
</dbReference>
<dbReference type="Proteomes" id="UP000326757">
    <property type="component" value="Unassembled WGS sequence"/>
</dbReference>
<dbReference type="Pfam" id="PF00248">
    <property type="entry name" value="Aldo_ket_red"/>
    <property type="match status" value="1"/>
</dbReference>
<feature type="active site" description="Proton donor" evidence="2">
    <location>
        <position position="57"/>
    </location>
</feature>
<dbReference type="SUPFAM" id="SSF51430">
    <property type="entry name" value="NAD(P)-linked oxidoreductase"/>
    <property type="match status" value="1"/>
</dbReference>
<feature type="site" description="Lowers pKa of active site Tyr" evidence="4">
    <location>
        <position position="87"/>
    </location>
</feature>
<protein>
    <recommendedName>
        <fullName evidence="5">NADP-dependent oxidoreductase domain-containing protein</fullName>
    </recommendedName>
</protein>
<gene>
    <name evidence="6" type="ORF">EYC80_010048</name>
</gene>
<dbReference type="Gene3D" id="3.20.20.100">
    <property type="entry name" value="NADP-dependent oxidoreductase domain"/>
    <property type="match status" value="1"/>
</dbReference>
<feature type="domain" description="NADP-dependent oxidoreductase" evidence="5">
    <location>
        <begin position="22"/>
        <end position="300"/>
    </location>
</feature>
<accession>A0A5N6JUC0</accession>
<dbReference type="GO" id="GO:0016491">
    <property type="term" value="F:oxidoreductase activity"/>
    <property type="evidence" value="ECO:0007669"/>
    <property type="project" value="UniProtKB-KW"/>
</dbReference>
<comment type="caution">
    <text evidence="6">The sequence shown here is derived from an EMBL/GenBank/DDBJ whole genome shotgun (WGS) entry which is preliminary data.</text>
</comment>
<evidence type="ECO:0000256" key="4">
    <source>
        <dbReference type="PIRSR" id="PIRSR000097-3"/>
    </source>
</evidence>
<dbReference type="InterPro" id="IPR023210">
    <property type="entry name" value="NADP_OxRdtase_dom"/>
</dbReference>